<dbReference type="SMART" id="SM00382">
    <property type="entry name" value="AAA"/>
    <property type="match status" value="1"/>
</dbReference>
<evidence type="ECO:0000256" key="2">
    <source>
        <dbReference type="ARBA" id="ARBA00022741"/>
    </source>
</evidence>
<dbReference type="CDD" id="cd03255">
    <property type="entry name" value="ABC_MJ0796_LolCDE_FtsE"/>
    <property type="match status" value="1"/>
</dbReference>
<accession>A0AA35WIZ1</accession>
<dbReference type="InterPro" id="IPR017871">
    <property type="entry name" value="ABC_transporter-like_CS"/>
</dbReference>
<feature type="domain" description="ABC transporter" evidence="4">
    <location>
        <begin position="1"/>
        <end position="199"/>
    </location>
</feature>
<evidence type="ECO:0000313" key="5">
    <source>
        <dbReference type="EMBL" id="CAI8015522.1"/>
    </source>
</evidence>
<dbReference type="GO" id="GO:0022857">
    <property type="term" value="F:transmembrane transporter activity"/>
    <property type="evidence" value="ECO:0007669"/>
    <property type="project" value="TreeGrafter"/>
</dbReference>
<dbReference type="InterPro" id="IPR003593">
    <property type="entry name" value="AAA+_ATPase"/>
</dbReference>
<protein>
    <submittedName>
        <fullName evidence="5">Uncharacterized ABC transporter ATP-binding protein YknY</fullName>
    </submittedName>
</protein>
<name>A0AA35WIZ1_GEOBA</name>
<proteinExistence type="predicted"/>
<gene>
    <name evidence="5" type="ORF">GBAR_LOCUS9606</name>
</gene>
<sequence length="199" mass="21493">MQGELIAIVGASGSGKSTLLNILAGLDRPSAGGVWTSGAALFRGQDLSRLPERELVEFRRRSIGFVFQSFGLMPLLSAQENVELPLHIIGVSWRERRRRAQEALASVGLGPRARHRPYELSGGEQQRVSIARALVTGPEVVFADEPTGELDTTTARSIIDILRRISAEGTTVIVATHDLSLAAAADRQLEMSDGLLKEP</sequence>
<dbReference type="Pfam" id="PF00005">
    <property type="entry name" value="ABC_tran"/>
    <property type="match status" value="1"/>
</dbReference>
<dbReference type="PANTHER" id="PTHR24220">
    <property type="entry name" value="IMPORT ATP-BINDING PROTEIN"/>
    <property type="match status" value="1"/>
</dbReference>
<evidence type="ECO:0000259" key="4">
    <source>
        <dbReference type="PROSITE" id="PS50893"/>
    </source>
</evidence>
<dbReference type="InterPro" id="IPR003439">
    <property type="entry name" value="ABC_transporter-like_ATP-bd"/>
</dbReference>
<dbReference type="InterPro" id="IPR017911">
    <property type="entry name" value="MacB-like_ATP-bd"/>
</dbReference>
<dbReference type="GO" id="GO:0005886">
    <property type="term" value="C:plasma membrane"/>
    <property type="evidence" value="ECO:0007669"/>
    <property type="project" value="TreeGrafter"/>
</dbReference>
<reference evidence="5" key="1">
    <citation type="submission" date="2023-03" db="EMBL/GenBank/DDBJ databases">
        <authorList>
            <person name="Steffen K."/>
            <person name="Cardenas P."/>
        </authorList>
    </citation>
    <scope>NUCLEOTIDE SEQUENCE</scope>
</reference>
<dbReference type="PROSITE" id="PS50893">
    <property type="entry name" value="ABC_TRANSPORTER_2"/>
    <property type="match status" value="1"/>
</dbReference>
<keyword evidence="2" id="KW-0547">Nucleotide-binding</keyword>
<keyword evidence="3 5" id="KW-0067">ATP-binding</keyword>
<dbReference type="GO" id="GO:0016887">
    <property type="term" value="F:ATP hydrolysis activity"/>
    <property type="evidence" value="ECO:0007669"/>
    <property type="project" value="InterPro"/>
</dbReference>
<dbReference type="PROSITE" id="PS00211">
    <property type="entry name" value="ABC_TRANSPORTER_1"/>
    <property type="match status" value="1"/>
</dbReference>
<dbReference type="Proteomes" id="UP001174909">
    <property type="component" value="Unassembled WGS sequence"/>
</dbReference>
<dbReference type="Gene3D" id="3.40.50.300">
    <property type="entry name" value="P-loop containing nucleotide triphosphate hydrolases"/>
    <property type="match status" value="1"/>
</dbReference>
<evidence type="ECO:0000256" key="3">
    <source>
        <dbReference type="ARBA" id="ARBA00022840"/>
    </source>
</evidence>
<dbReference type="EMBL" id="CASHTH010001456">
    <property type="protein sequence ID" value="CAI8015522.1"/>
    <property type="molecule type" value="Genomic_DNA"/>
</dbReference>
<keyword evidence="6" id="KW-1185">Reference proteome</keyword>
<evidence type="ECO:0000313" key="6">
    <source>
        <dbReference type="Proteomes" id="UP001174909"/>
    </source>
</evidence>
<keyword evidence="1" id="KW-0813">Transport</keyword>
<dbReference type="GO" id="GO:0005524">
    <property type="term" value="F:ATP binding"/>
    <property type="evidence" value="ECO:0007669"/>
    <property type="project" value="UniProtKB-KW"/>
</dbReference>
<dbReference type="AlphaFoldDB" id="A0AA35WIZ1"/>
<organism evidence="5 6">
    <name type="scientific">Geodia barretti</name>
    <name type="common">Barrett's horny sponge</name>
    <dbReference type="NCBI Taxonomy" id="519541"/>
    <lineage>
        <taxon>Eukaryota</taxon>
        <taxon>Metazoa</taxon>
        <taxon>Porifera</taxon>
        <taxon>Demospongiae</taxon>
        <taxon>Heteroscleromorpha</taxon>
        <taxon>Tetractinellida</taxon>
        <taxon>Astrophorina</taxon>
        <taxon>Geodiidae</taxon>
        <taxon>Geodia</taxon>
    </lineage>
</organism>
<dbReference type="PANTHER" id="PTHR24220:SF86">
    <property type="entry name" value="ABC TRANSPORTER ABCH.1"/>
    <property type="match status" value="1"/>
</dbReference>
<evidence type="ECO:0000256" key="1">
    <source>
        <dbReference type="ARBA" id="ARBA00022448"/>
    </source>
</evidence>
<comment type="caution">
    <text evidence="5">The sequence shown here is derived from an EMBL/GenBank/DDBJ whole genome shotgun (WGS) entry which is preliminary data.</text>
</comment>
<dbReference type="InterPro" id="IPR015854">
    <property type="entry name" value="ABC_transpr_LolD-like"/>
</dbReference>
<dbReference type="SUPFAM" id="SSF52540">
    <property type="entry name" value="P-loop containing nucleoside triphosphate hydrolases"/>
    <property type="match status" value="1"/>
</dbReference>
<dbReference type="InterPro" id="IPR027417">
    <property type="entry name" value="P-loop_NTPase"/>
</dbReference>